<feature type="non-terminal residue" evidence="2">
    <location>
        <position position="30"/>
    </location>
</feature>
<dbReference type="AlphaFoldDB" id="A0A2K3K6L1"/>
<evidence type="ECO:0000313" key="2">
    <source>
        <dbReference type="EMBL" id="PNX61911.1"/>
    </source>
</evidence>
<feature type="region of interest" description="Disordered" evidence="1">
    <location>
        <begin position="1"/>
        <end position="30"/>
    </location>
</feature>
<evidence type="ECO:0000256" key="1">
    <source>
        <dbReference type="SAM" id="MobiDB-lite"/>
    </source>
</evidence>
<organism evidence="2 3">
    <name type="scientific">Trifolium pratense</name>
    <name type="common">Red clover</name>
    <dbReference type="NCBI Taxonomy" id="57577"/>
    <lineage>
        <taxon>Eukaryota</taxon>
        <taxon>Viridiplantae</taxon>
        <taxon>Streptophyta</taxon>
        <taxon>Embryophyta</taxon>
        <taxon>Tracheophyta</taxon>
        <taxon>Spermatophyta</taxon>
        <taxon>Magnoliopsida</taxon>
        <taxon>eudicotyledons</taxon>
        <taxon>Gunneridae</taxon>
        <taxon>Pentapetalae</taxon>
        <taxon>rosids</taxon>
        <taxon>fabids</taxon>
        <taxon>Fabales</taxon>
        <taxon>Fabaceae</taxon>
        <taxon>Papilionoideae</taxon>
        <taxon>50 kb inversion clade</taxon>
        <taxon>NPAAA clade</taxon>
        <taxon>Hologalegina</taxon>
        <taxon>IRL clade</taxon>
        <taxon>Trifolieae</taxon>
        <taxon>Trifolium</taxon>
    </lineage>
</organism>
<gene>
    <name evidence="2" type="ORF">L195_g060897</name>
</gene>
<proteinExistence type="predicted"/>
<accession>A0A2K3K6L1</accession>
<reference evidence="2 3" key="1">
    <citation type="journal article" date="2014" name="Am. J. Bot.">
        <title>Genome assembly and annotation for red clover (Trifolium pratense; Fabaceae).</title>
        <authorList>
            <person name="Istvanek J."/>
            <person name="Jaros M."/>
            <person name="Krenek A."/>
            <person name="Repkova J."/>
        </authorList>
    </citation>
    <scope>NUCLEOTIDE SEQUENCE [LARGE SCALE GENOMIC DNA]</scope>
    <source>
        <strain evidence="3">cv. Tatra</strain>
        <tissue evidence="2">Young leaves</tissue>
    </source>
</reference>
<name>A0A2K3K6L1_TRIPR</name>
<sequence length="30" mass="3578">MEIDRQLRLREIDGGEGDGERSDFEREKQL</sequence>
<comment type="caution">
    <text evidence="2">The sequence shown here is derived from an EMBL/GenBank/DDBJ whole genome shotgun (WGS) entry which is preliminary data.</text>
</comment>
<dbReference type="Proteomes" id="UP000236291">
    <property type="component" value="Unassembled WGS sequence"/>
</dbReference>
<dbReference type="EMBL" id="ASHM01144431">
    <property type="protein sequence ID" value="PNX61911.1"/>
    <property type="molecule type" value="Genomic_DNA"/>
</dbReference>
<reference evidence="2 3" key="2">
    <citation type="journal article" date="2017" name="Front. Plant Sci.">
        <title>Gene Classification and Mining of Molecular Markers Useful in Red Clover (Trifolium pratense) Breeding.</title>
        <authorList>
            <person name="Istvanek J."/>
            <person name="Dluhosova J."/>
            <person name="Dluhos P."/>
            <person name="Patkova L."/>
            <person name="Nedelnik J."/>
            <person name="Repkova J."/>
        </authorList>
    </citation>
    <scope>NUCLEOTIDE SEQUENCE [LARGE SCALE GENOMIC DNA]</scope>
    <source>
        <strain evidence="3">cv. Tatra</strain>
        <tissue evidence="2">Young leaves</tissue>
    </source>
</reference>
<evidence type="ECO:0000313" key="3">
    <source>
        <dbReference type="Proteomes" id="UP000236291"/>
    </source>
</evidence>
<protein>
    <submittedName>
        <fullName evidence="2">Uncharacterized protein</fullName>
    </submittedName>
</protein>